<dbReference type="InterPro" id="IPR058263">
    <property type="entry name" value="DUF7957"/>
</dbReference>
<keyword evidence="2" id="KW-1185">Reference proteome</keyword>
<organism evidence="1 2">
    <name type="scientific">Mucilaginibacter polytrichastri</name>
    <dbReference type="NCBI Taxonomy" id="1302689"/>
    <lineage>
        <taxon>Bacteria</taxon>
        <taxon>Pseudomonadati</taxon>
        <taxon>Bacteroidota</taxon>
        <taxon>Sphingobacteriia</taxon>
        <taxon>Sphingobacteriales</taxon>
        <taxon>Sphingobacteriaceae</taxon>
        <taxon>Mucilaginibacter</taxon>
    </lineage>
</organism>
<dbReference type="Pfam" id="PF25857">
    <property type="entry name" value="DUF7957"/>
    <property type="match status" value="1"/>
</dbReference>
<dbReference type="EMBL" id="MPPL01000001">
    <property type="protein sequence ID" value="OKS84746.1"/>
    <property type="molecule type" value="Genomic_DNA"/>
</dbReference>
<evidence type="ECO:0000313" key="2">
    <source>
        <dbReference type="Proteomes" id="UP000186720"/>
    </source>
</evidence>
<name>A0A1Q5ZSK4_9SPHI</name>
<gene>
    <name evidence="1" type="ORF">RG47T_0179</name>
</gene>
<reference evidence="1 2" key="1">
    <citation type="submission" date="2016-11" db="EMBL/GenBank/DDBJ databases">
        <title>Whole Genome Sequencing of Mucilaginibacter polytrichastri RG4-7(T) isolated from the moss sample.</title>
        <authorList>
            <person name="Li Y."/>
        </authorList>
    </citation>
    <scope>NUCLEOTIDE SEQUENCE [LARGE SCALE GENOMIC DNA]</scope>
    <source>
        <strain evidence="1 2">RG4-7</strain>
    </source>
</reference>
<comment type="caution">
    <text evidence="1">The sequence shown here is derived from an EMBL/GenBank/DDBJ whole genome shotgun (WGS) entry which is preliminary data.</text>
</comment>
<dbReference type="AlphaFoldDB" id="A0A1Q5ZSK4"/>
<proteinExistence type="predicted"/>
<protein>
    <submittedName>
        <fullName evidence="1">Uncharacterized protein</fullName>
    </submittedName>
</protein>
<sequence>MLQINSVVIVLIESPFEIIYNSNVFAFSVTGNFLWRIGHVKLYDKSSTDCPYVGSIVNNDSELVLFNWCDTAVVINPLTGEVIRTYQTK</sequence>
<accession>A0A1Q5ZSK4</accession>
<evidence type="ECO:0000313" key="1">
    <source>
        <dbReference type="EMBL" id="OKS84746.1"/>
    </source>
</evidence>
<dbReference type="Proteomes" id="UP000186720">
    <property type="component" value="Unassembled WGS sequence"/>
</dbReference>